<reference evidence="1 2" key="4">
    <citation type="journal article" date="2011" name="BMC Genomics">
        <title>RNA-Seq improves annotation of protein-coding genes in the cucumber genome.</title>
        <authorList>
            <person name="Li Z."/>
            <person name="Zhang Z."/>
            <person name="Yan P."/>
            <person name="Huang S."/>
            <person name="Fei Z."/>
            <person name="Lin K."/>
        </authorList>
    </citation>
    <scope>NUCLEOTIDE SEQUENCE [LARGE SCALE GENOMIC DNA]</scope>
    <source>
        <strain evidence="2">cv. 9930</strain>
    </source>
</reference>
<accession>A0A0A0L6A6</accession>
<reference evidence="1 2" key="3">
    <citation type="journal article" date="2010" name="BMC Genomics">
        <title>Transcriptome sequencing and comparative analysis of cucumber flowers with different sex types.</title>
        <authorList>
            <person name="Guo S."/>
            <person name="Zheng Y."/>
            <person name="Joung J.G."/>
            <person name="Liu S."/>
            <person name="Zhang Z."/>
            <person name="Crasta O.R."/>
            <person name="Sobral B.W."/>
            <person name="Xu Y."/>
            <person name="Huang S."/>
            <person name="Fei Z."/>
        </authorList>
    </citation>
    <scope>NUCLEOTIDE SEQUENCE [LARGE SCALE GENOMIC DNA]</scope>
    <source>
        <strain evidence="2">cv. 9930</strain>
    </source>
</reference>
<evidence type="ECO:0000313" key="2">
    <source>
        <dbReference type="Proteomes" id="UP000029981"/>
    </source>
</evidence>
<dbReference type="OMA" id="CEILNWA"/>
<protein>
    <submittedName>
        <fullName evidence="1">Uncharacterized protein</fullName>
    </submittedName>
</protein>
<proteinExistence type="predicted"/>
<dbReference type="Gramene" id="KGN56529">
    <property type="protein sequence ID" value="KGN56529"/>
    <property type="gene ID" value="Csa_3G122530"/>
</dbReference>
<keyword evidence="2" id="KW-1185">Reference proteome</keyword>
<dbReference type="EMBL" id="CM002924">
    <property type="protein sequence ID" value="KGN56529.1"/>
    <property type="molecule type" value="Genomic_DNA"/>
</dbReference>
<reference evidence="1 2" key="2">
    <citation type="journal article" date="2009" name="PLoS ONE">
        <title>An integrated genetic and cytogenetic map of the cucumber genome.</title>
        <authorList>
            <person name="Ren Y."/>
            <person name="Zhang Z."/>
            <person name="Liu J."/>
            <person name="Staub J.E."/>
            <person name="Han Y."/>
            <person name="Cheng Z."/>
            <person name="Li X."/>
            <person name="Lu J."/>
            <person name="Miao H."/>
            <person name="Kang H."/>
            <person name="Xie B."/>
            <person name="Gu X."/>
            <person name="Wang X."/>
            <person name="Du Y."/>
            <person name="Jin W."/>
            <person name="Huang S."/>
        </authorList>
    </citation>
    <scope>NUCLEOTIDE SEQUENCE [LARGE SCALE GENOMIC DNA]</scope>
    <source>
        <strain evidence="2">cv. 9930</strain>
    </source>
</reference>
<dbReference type="AlphaFoldDB" id="A0A0A0L6A6"/>
<dbReference type="OrthoDB" id="1380421at2759"/>
<organism evidence="1 2">
    <name type="scientific">Cucumis sativus</name>
    <name type="common">Cucumber</name>
    <dbReference type="NCBI Taxonomy" id="3659"/>
    <lineage>
        <taxon>Eukaryota</taxon>
        <taxon>Viridiplantae</taxon>
        <taxon>Streptophyta</taxon>
        <taxon>Embryophyta</taxon>
        <taxon>Tracheophyta</taxon>
        <taxon>Spermatophyta</taxon>
        <taxon>Magnoliopsida</taxon>
        <taxon>eudicotyledons</taxon>
        <taxon>Gunneridae</taxon>
        <taxon>Pentapetalae</taxon>
        <taxon>rosids</taxon>
        <taxon>fabids</taxon>
        <taxon>Cucurbitales</taxon>
        <taxon>Cucurbitaceae</taxon>
        <taxon>Benincaseae</taxon>
        <taxon>Cucumis</taxon>
    </lineage>
</organism>
<name>A0A0A0L6A6_CUCSA</name>
<gene>
    <name evidence="1" type="ORF">Csa_3G122530</name>
</gene>
<reference evidence="1 2" key="1">
    <citation type="journal article" date="2009" name="Nat. Genet.">
        <title>The genome of the cucumber, Cucumis sativus L.</title>
        <authorList>
            <person name="Huang S."/>
            <person name="Li R."/>
            <person name="Zhang Z."/>
            <person name="Li L."/>
            <person name="Gu X."/>
            <person name="Fan W."/>
            <person name="Lucas W.J."/>
            <person name="Wang X."/>
            <person name="Xie B."/>
            <person name="Ni P."/>
            <person name="Ren Y."/>
            <person name="Zhu H."/>
            <person name="Li J."/>
            <person name="Lin K."/>
            <person name="Jin W."/>
            <person name="Fei Z."/>
            <person name="Li G."/>
            <person name="Staub J."/>
            <person name="Kilian A."/>
            <person name="van der Vossen E.A."/>
            <person name="Wu Y."/>
            <person name="Guo J."/>
            <person name="He J."/>
            <person name="Jia Z."/>
            <person name="Ren Y."/>
            <person name="Tian G."/>
            <person name="Lu Y."/>
            <person name="Ruan J."/>
            <person name="Qian W."/>
            <person name="Wang M."/>
            <person name="Huang Q."/>
            <person name="Li B."/>
            <person name="Xuan Z."/>
            <person name="Cao J."/>
            <person name="Asan"/>
            <person name="Wu Z."/>
            <person name="Zhang J."/>
            <person name="Cai Q."/>
            <person name="Bai Y."/>
            <person name="Zhao B."/>
            <person name="Han Y."/>
            <person name="Li Y."/>
            <person name="Li X."/>
            <person name="Wang S."/>
            <person name="Shi Q."/>
            <person name="Liu S."/>
            <person name="Cho W.K."/>
            <person name="Kim J.Y."/>
            <person name="Xu Y."/>
            <person name="Heller-Uszynska K."/>
            <person name="Miao H."/>
            <person name="Cheng Z."/>
            <person name="Zhang S."/>
            <person name="Wu J."/>
            <person name="Yang Y."/>
            <person name="Kang H."/>
            <person name="Li M."/>
            <person name="Liang H."/>
            <person name="Ren X."/>
            <person name="Shi Z."/>
            <person name="Wen M."/>
            <person name="Jian M."/>
            <person name="Yang H."/>
            <person name="Zhang G."/>
            <person name="Yang Z."/>
            <person name="Chen R."/>
            <person name="Liu S."/>
            <person name="Li J."/>
            <person name="Ma L."/>
            <person name="Liu H."/>
            <person name="Zhou Y."/>
            <person name="Zhao J."/>
            <person name="Fang X."/>
            <person name="Li G."/>
            <person name="Fang L."/>
            <person name="Li Y."/>
            <person name="Liu D."/>
            <person name="Zheng H."/>
            <person name="Zhang Y."/>
            <person name="Qin N."/>
            <person name="Li Z."/>
            <person name="Yang G."/>
            <person name="Yang S."/>
            <person name="Bolund L."/>
            <person name="Kristiansen K."/>
            <person name="Zheng H."/>
            <person name="Li S."/>
            <person name="Zhang X."/>
            <person name="Yang H."/>
            <person name="Wang J."/>
            <person name="Sun R."/>
            <person name="Zhang B."/>
            <person name="Jiang S."/>
            <person name="Wang J."/>
            <person name="Du Y."/>
            <person name="Li S."/>
        </authorList>
    </citation>
    <scope>NUCLEOTIDE SEQUENCE [LARGE SCALE GENOMIC DNA]</scope>
    <source>
        <strain evidence="2">cv. 9930</strain>
    </source>
</reference>
<dbReference type="Proteomes" id="UP000029981">
    <property type="component" value="Chromosome 3"/>
</dbReference>
<sequence length="191" mass="21137">MRNRAIGLKAAVGYVGNLGPTDDFCVEFNAAFIIKRMLGSSVSLRASVMMELIRNRNARGPVGAVCSHVCEILNWAEMDDMVCIYDTLVLPKSHVLKDCRVLAEVGNIAEAYGVITQTNYPRHFKILCPTTVTNVMNKNRFPILLAVAQICKSDSHGTERSASSQTPLVDELVAIHHHNNLRHQGSHRLKV</sequence>
<evidence type="ECO:0000313" key="1">
    <source>
        <dbReference type="EMBL" id="KGN56529.1"/>
    </source>
</evidence>